<dbReference type="GO" id="GO:0004563">
    <property type="term" value="F:beta-N-acetylhexosaminidase activity"/>
    <property type="evidence" value="ECO:0007669"/>
    <property type="project" value="UniProtKB-UniRule"/>
</dbReference>
<dbReference type="GO" id="GO:0071555">
    <property type="term" value="P:cell wall organization"/>
    <property type="evidence" value="ECO:0007669"/>
    <property type="project" value="UniProtKB-KW"/>
</dbReference>
<keyword evidence="2 10" id="KW-0963">Cytoplasm</keyword>
<dbReference type="AlphaFoldDB" id="A0A3N5Y122"/>
<feature type="binding site" evidence="10">
    <location>
        <begin position="154"/>
        <end position="155"/>
    </location>
    <ligand>
        <name>substrate</name>
    </ligand>
</feature>
<keyword evidence="9 10" id="KW-0961">Cell wall biogenesis/degradation</keyword>
<feature type="domain" description="Glycoside hydrolase family 3 N-terminal" evidence="11">
    <location>
        <begin position="12"/>
        <end position="286"/>
    </location>
</feature>
<dbReference type="GO" id="GO:0008360">
    <property type="term" value="P:regulation of cell shape"/>
    <property type="evidence" value="ECO:0007669"/>
    <property type="project" value="UniProtKB-KW"/>
</dbReference>
<dbReference type="InterPro" id="IPR017853">
    <property type="entry name" value="GH"/>
</dbReference>
<dbReference type="GO" id="GO:0005737">
    <property type="term" value="C:cytoplasm"/>
    <property type="evidence" value="ECO:0007669"/>
    <property type="project" value="UniProtKB-SubCell"/>
</dbReference>
<dbReference type="GO" id="GO:0009252">
    <property type="term" value="P:peptidoglycan biosynthetic process"/>
    <property type="evidence" value="ECO:0007669"/>
    <property type="project" value="UniProtKB-KW"/>
</dbReference>
<feature type="binding site" evidence="10">
    <location>
        <position position="69"/>
    </location>
    <ligand>
        <name>substrate</name>
    </ligand>
</feature>
<keyword evidence="8 10" id="KW-0131">Cell cycle</keyword>
<protein>
    <recommendedName>
        <fullName evidence="10">Beta-hexosaminidase</fullName>
        <ecNumber evidence="10">3.2.1.52</ecNumber>
    </recommendedName>
    <alternativeName>
        <fullName evidence="10">Beta-N-acetylhexosaminidase</fullName>
    </alternativeName>
    <alternativeName>
        <fullName evidence="10">N-acetyl-beta-glucosaminidase</fullName>
    </alternativeName>
</protein>
<keyword evidence="3 10" id="KW-0132">Cell division</keyword>
<keyword evidence="13" id="KW-1185">Reference proteome</keyword>
<dbReference type="EC" id="3.2.1.52" evidence="10"/>
<evidence type="ECO:0000313" key="13">
    <source>
        <dbReference type="Proteomes" id="UP000275281"/>
    </source>
</evidence>
<sequence>MQPLVIDFAGTKLTSAEIAHLQHPLVGGVILFTRNFENGPQLKALTAHIHKVRPDIFIGVDHEGGRVQRFRDGFTALPAMGCVTEEEAFACGIIMAYELQAHGIDLSFAPVLDRDNGSRVIGDRGFSESVDIIENRASALIKGLHTMGFPACGKHFPGHGSVEADSHIDCPVDNRTASEIKIDMQPFHRLISKGMLDGIMPAHVIYSHCDALPAGYSPFWLQQTLRDELNFKGVIFSDDLSMEGASVAGSYAQRAEAAYEAGCDYLLLCNAPEQVEPVLTALEKLVLRPSPSLSKSDLSQCINRQQYYDEALNVLRRNQQ</sequence>
<dbReference type="PANTHER" id="PTHR30480">
    <property type="entry name" value="BETA-HEXOSAMINIDASE-RELATED"/>
    <property type="match status" value="1"/>
</dbReference>
<dbReference type="GO" id="GO:0051301">
    <property type="term" value="P:cell division"/>
    <property type="evidence" value="ECO:0007669"/>
    <property type="project" value="UniProtKB-KW"/>
</dbReference>
<dbReference type="SUPFAM" id="SSF51445">
    <property type="entry name" value="(Trans)glycosidases"/>
    <property type="match status" value="1"/>
</dbReference>
<dbReference type="GO" id="GO:0005975">
    <property type="term" value="P:carbohydrate metabolic process"/>
    <property type="evidence" value="ECO:0007669"/>
    <property type="project" value="InterPro"/>
</dbReference>
<feature type="binding site" evidence="10">
    <location>
        <position position="61"/>
    </location>
    <ligand>
        <name>substrate</name>
    </ligand>
</feature>
<gene>
    <name evidence="10" type="primary">nagZ</name>
    <name evidence="12" type="ORF">DRW07_06880</name>
</gene>
<dbReference type="NCBIfam" id="NF003740">
    <property type="entry name" value="PRK05337.1"/>
    <property type="match status" value="1"/>
</dbReference>
<feature type="active site" description="Nucleophile" evidence="10">
    <location>
        <position position="238"/>
    </location>
</feature>
<feature type="site" description="Important for catalytic activity" evidence="10">
    <location>
        <position position="165"/>
    </location>
</feature>
<dbReference type="InterPro" id="IPR050226">
    <property type="entry name" value="NagZ_Beta-hexosaminidase"/>
</dbReference>
<dbReference type="InterPro" id="IPR001764">
    <property type="entry name" value="Glyco_hydro_3_N"/>
</dbReference>
<feature type="active site" description="Proton donor/acceptor" evidence="10">
    <location>
        <position position="167"/>
    </location>
</feature>
<evidence type="ECO:0000256" key="5">
    <source>
        <dbReference type="ARBA" id="ARBA00022960"/>
    </source>
</evidence>
<keyword evidence="4 10" id="KW-0378">Hydrolase</keyword>
<evidence type="ECO:0000259" key="11">
    <source>
        <dbReference type="Pfam" id="PF00933"/>
    </source>
</evidence>
<dbReference type="GO" id="GO:0009254">
    <property type="term" value="P:peptidoglycan turnover"/>
    <property type="evidence" value="ECO:0007669"/>
    <property type="project" value="UniProtKB-UniRule"/>
</dbReference>
<keyword evidence="7 10" id="KW-0326">Glycosidase</keyword>
<comment type="catalytic activity">
    <reaction evidence="1 10">
        <text>Hydrolysis of terminal non-reducing N-acetyl-D-hexosamine residues in N-acetyl-beta-D-hexosaminides.</text>
        <dbReference type="EC" id="3.2.1.52"/>
    </reaction>
</comment>
<dbReference type="PANTHER" id="PTHR30480:SF13">
    <property type="entry name" value="BETA-HEXOSAMINIDASE"/>
    <property type="match status" value="1"/>
</dbReference>
<comment type="function">
    <text evidence="10">Plays a role in peptidoglycan recycling by cleaving the terminal beta-1,4-linked N-acetylglucosamine (GlcNAc) from peptide-linked peptidoglycan fragments, giving rise to free GlcNAc, anhydro-N-acetylmuramic acid and anhydro-N-acetylmuramic acid-linked peptides.</text>
</comment>
<dbReference type="EMBL" id="RPOK01000002">
    <property type="protein sequence ID" value="RPJ67252.1"/>
    <property type="molecule type" value="Genomic_DNA"/>
</dbReference>
<evidence type="ECO:0000256" key="3">
    <source>
        <dbReference type="ARBA" id="ARBA00022618"/>
    </source>
</evidence>
<evidence type="ECO:0000256" key="10">
    <source>
        <dbReference type="HAMAP-Rule" id="MF_00364"/>
    </source>
</evidence>
<evidence type="ECO:0000256" key="2">
    <source>
        <dbReference type="ARBA" id="ARBA00022490"/>
    </source>
</evidence>
<dbReference type="Pfam" id="PF00933">
    <property type="entry name" value="Glyco_hydro_3"/>
    <property type="match status" value="1"/>
</dbReference>
<organism evidence="12 13">
    <name type="scientific">Alteromonas sediminis</name>
    <dbReference type="NCBI Taxonomy" id="2259342"/>
    <lineage>
        <taxon>Bacteria</taxon>
        <taxon>Pseudomonadati</taxon>
        <taxon>Pseudomonadota</taxon>
        <taxon>Gammaproteobacteria</taxon>
        <taxon>Alteromonadales</taxon>
        <taxon>Alteromonadaceae</taxon>
        <taxon>Alteromonas/Salinimonas group</taxon>
        <taxon>Alteromonas</taxon>
    </lineage>
</organism>
<name>A0A3N5Y122_9ALTE</name>
<dbReference type="InterPro" id="IPR036962">
    <property type="entry name" value="Glyco_hydro_3_N_sf"/>
</dbReference>
<evidence type="ECO:0000256" key="8">
    <source>
        <dbReference type="ARBA" id="ARBA00023306"/>
    </source>
</evidence>
<comment type="subcellular location">
    <subcellularLocation>
        <location evidence="10">Cytoplasm</location>
    </subcellularLocation>
</comment>
<proteinExistence type="inferred from homology"/>
<keyword evidence="6 10" id="KW-0573">Peptidoglycan synthesis</keyword>
<evidence type="ECO:0000256" key="1">
    <source>
        <dbReference type="ARBA" id="ARBA00001231"/>
    </source>
</evidence>
<comment type="caution">
    <text evidence="12">The sequence shown here is derived from an EMBL/GenBank/DDBJ whole genome shotgun (WGS) entry which is preliminary data.</text>
</comment>
<keyword evidence="5 10" id="KW-0133">Cell shape</keyword>
<comment type="similarity">
    <text evidence="10">Belongs to the glycosyl hydrolase 3 family. NagZ subfamily.</text>
</comment>
<dbReference type="OrthoDB" id="9786661at2"/>
<comment type="pathway">
    <text evidence="10">Cell wall biogenesis; peptidoglycan recycling.</text>
</comment>
<reference evidence="12 13" key="1">
    <citation type="submission" date="2018-11" db="EMBL/GenBank/DDBJ databases">
        <authorList>
            <person name="Ye M.-Q."/>
            <person name="Du Z.-J."/>
        </authorList>
    </citation>
    <scope>NUCLEOTIDE SEQUENCE [LARGE SCALE GENOMIC DNA]</scope>
    <source>
        <strain evidence="12 13">U0105</strain>
    </source>
</reference>
<dbReference type="UniPathway" id="UPA00544"/>
<evidence type="ECO:0000256" key="7">
    <source>
        <dbReference type="ARBA" id="ARBA00023295"/>
    </source>
</evidence>
<dbReference type="Proteomes" id="UP000275281">
    <property type="component" value="Unassembled WGS sequence"/>
</dbReference>
<evidence type="ECO:0000313" key="12">
    <source>
        <dbReference type="EMBL" id="RPJ67252.1"/>
    </source>
</evidence>
<dbReference type="RefSeq" id="WP_124027155.1">
    <property type="nucleotide sequence ID" value="NZ_JBHRSN010000015.1"/>
</dbReference>
<feature type="binding site" evidence="10">
    <location>
        <position position="124"/>
    </location>
    <ligand>
        <name>substrate</name>
    </ligand>
</feature>
<dbReference type="HAMAP" id="MF_00364">
    <property type="entry name" value="NagZ"/>
    <property type="match status" value="1"/>
</dbReference>
<dbReference type="InterPro" id="IPR022956">
    <property type="entry name" value="Beta_hexosaminidase_bac"/>
</dbReference>
<evidence type="ECO:0000256" key="4">
    <source>
        <dbReference type="ARBA" id="ARBA00022801"/>
    </source>
</evidence>
<accession>A0A3N5Y122</accession>
<dbReference type="Gene3D" id="3.20.20.300">
    <property type="entry name" value="Glycoside hydrolase, family 3, N-terminal domain"/>
    <property type="match status" value="1"/>
</dbReference>
<evidence type="ECO:0000256" key="6">
    <source>
        <dbReference type="ARBA" id="ARBA00022984"/>
    </source>
</evidence>
<evidence type="ECO:0000256" key="9">
    <source>
        <dbReference type="ARBA" id="ARBA00023316"/>
    </source>
</evidence>